<keyword evidence="3" id="KW-1185">Reference proteome</keyword>
<evidence type="ECO:0000313" key="3">
    <source>
        <dbReference type="Proteomes" id="UP001620626"/>
    </source>
</evidence>
<dbReference type="SUPFAM" id="SSF81321">
    <property type="entry name" value="Family A G protein-coupled receptor-like"/>
    <property type="match status" value="1"/>
</dbReference>
<evidence type="ECO:0000256" key="1">
    <source>
        <dbReference type="SAM" id="Phobius"/>
    </source>
</evidence>
<accession>A0ABD2I2R0</accession>
<gene>
    <name evidence="2" type="ORF">niasHT_038534</name>
</gene>
<dbReference type="Gene3D" id="1.20.1070.10">
    <property type="entry name" value="Rhodopsin 7-helix transmembrane proteins"/>
    <property type="match status" value="1"/>
</dbReference>
<proteinExistence type="predicted"/>
<dbReference type="InterPro" id="IPR047130">
    <property type="entry name" value="7TM_GPCR_Srsx_nematod"/>
</dbReference>
<protein>
    <recommendedName>
        <fullName evidence="4">7TM GPCR serpentine receptor class x (Srx) domain-containing protein</fullName>
    </recommendedName>
</protein>
<evidence type="ECO:0000313" key="2">
    <source>
        <dbReference type="EMBL" id="KAL3073396.1"/>
    </source>
</evidence>
<keyword evidence="1" id="KW-0812">Transmembrane</keyword>
<feature type="transmembrane region" description="Helical" evidence="1">
    <location>
        <begin position="96"/>
        <end position="117"/>
    </location>
</feature>
<dbReference type="PANTHER" id="PTHR23360:SF5">
    <property type="entry name" value="G-PROTEIN COUPLED RECEPTORS FAMILY 1 PROFILE DOMAIN-CONTAINING PROTEIN"/>
    <property type="match status" value="1"/>
</dbReference>
<reference evidence="2 3" key="1">
    <citation type="submission" date="2024-10" db="EMBL/GenBank/DDBJ databases">
        <authorList>
            <person name="Kim D."/>
        </authorList>
    </citation>
    <scope>NUCLEOTIDE SEQUENCE [LARGE SCALE GENOMIC DNA]</scope>
    <source>
        <strain evidence="2">BH-2024</strain>
    </source>
</reference>
<evidence type="ECO:0008006" key="4">
    <source>
        <dbReference type="Google" id="ProtNLM"/>
    </source>
</evidence>
<name>A0ABD2I2R0_9BILA</name>
<dbReference type="Proteomes" id="UP001620626">
    <property type="component" value="Unassembled WGS sequence"/>
</dbReference>
<comment type="caution">
    <text evidence="2">The sequence shown here is derived from an EMBL/GenBank/DDBJ whole genome shotgun (WGS) entry which is preliminary data.</text>
</comment>
<dbReference type="EMBL" id="JBICBT010001317">
    <property type="protein sequence ID" value="KAL3073396.1"/>
    <property type="molecule type" value="Genomic_DNA"/>
</dbReference>
<feature type="transmembrane region" description="Helical" evidence="1">
    <location>
        <begin position="23"/>
        <end position="51"/>
    </location>
</feature>
<dbReference type="AlphaFoldDB" id="A0ABD2I2R0"/>
<dbReference type="InterPro" id="IPR019424">
    <property type="entry name" value="7TM_GPCR_Srsx"/>
</dbReference>
<dbReference type="PANTHER" id="PTHR23360">
    <property type="entry name" value="G-PROTEIN COUPLED RECEPTORS FAMILY 1 PROFILE DOMAIN-CONTAINING PROTEIN-RELATED"/>
    <property type="match status" value="1"/>
</dbReference>
<keyword evidence="1" id="KW-0472">Membrane</keyword>
<keyword evidence="1" id="KW-1133">Transmembrane helix</keyword>
<feature type="transmembrane region" description="Helical" evidence="1">
    <location>
        <begin position="63"/>
        <end position="84"/>
    </location>
</feature>
<dbReference type="Pfam" id="PF10320">
    <property type="entry name" value="7TM_GPCR_Srsx"/>
    <property type="match status" value="1"/>
</dbReference>
<organism evidence="2 3">
    <name type="scientific">Heterodera trifolii</name>
    <dbReference type="NCBI Taxonomy" id="157864"/>
    <lineage>
        <taxon>Eukaryota</taxon>
        <taxon>Metazoa</taxon>
        <taxon>Ecdysozoa</taxon>
        <taxon>Nematoda</taxon>
        <taxon>Chromadorea</taxon>
        <taxon>Rhabditida</taxon>
        <taxon>Tylenchina</taxon>
        <taxon>Tylenchomorpha</taxon>
        <taxon>Tylenchoidea</taxon>
        <taxon>Heteroderidae</taxon>
        <taxon>Heteroderinae</taxon>
        <taxon>Heterodera</taxon>
    </lineage>
</organism>
<sequence length="131" mass="14505">MANLDNFENNTFYLAFKDDNPSWSLIGCALTYGIISTLGIIFNFSVIFVTIKTKSLNGTANYLLALCSFFELLFQLGHFLFVYNAFSGQNFIESRLAAKILFIPVIGMGGIAPAMFFTGIDRLIGIAFSEL</sequence>